<dbReference type="InterPro" id="IPR000618">
    <property type="entry name" value="Insect_cuticle"/>
</dbReference>
<evidence type="ECO:0000256" key="1">
    <source>
        <dbReference type="ARBA" id="ARBA00022460"/>
    </source>
</evidence>
<evidence type="ECO:0000313" key="5">
    <source>
        <dbReference type="Proteomes" id="UP001286313"/>
    </source>
</evidence>
<comment type="caution">
    <text evidence="4">The sequence shown here is derived from an EMBL/GenBank/DDBJ whole genome shotgun (WGS) entry which is preliminary data.</text>
</comment>
<dbReference type="InterPro" id="IPR050468">
    <property type="entry name" value="Cuticle_Struct_Prot"/>
</dbReference>
<sequence>MEVLLLQVVLSILACLATAAPTYDSSSDKTAAILRDDRVREDDGRYNFEVETANGITISQSGSPEGDAGAVTKSGHFSYISPEGIEVKLKFVANENGFQPESDLLPVAPEFPHPIPQFVLDQIAFAEQQRADARARGELLSYEKYD</sequence>
<dbReference type="Pfam" id="PF00379">
    <property type="entry name" value="Chitin_bind_4"/>
    <property type="match status" value="1"/>
</dbReference>
<dbReference type="EMBL" id="JAWQEG010002081">
    <property type="protein sequence ID" value="KAK3874680.1"/>
    <property type="molecule type" value="Genomic_DNA"/>
</dbReference>
<keyword evidence="3" id="KW-0732">Signal</keyword>
<reference evidence="4" key="1">
    <citation type="submission" date="2023-10" db="EMBL/GenBank/DDBJ databases">
        <title>Genome assemblies of two species of porcelain crab, Petrolisthes cinctipes and Petrolisthes manimaculis (Anomura: Porcellanidae).</title>
        <authorList>
            <person name="Angst P."/>
        </authorList>
    </citation>
    <scope>NUCLEOTIDE SEQUENCE</scope>
    <source>
        <strain evidence="4">PB745_01</strain>
        <tissue evidence="4">Gill</tissue>
    </source>
</reference>
<proteinExistence type="predicted"/>
<dbReference type="PANTHER" id="PTHR10380">
    <property type="entry name" value="CUTICLE PROTEIN"/>
    <property type="match status" value="1"/>
</dbReference>
<name>A0AAE1FI76_PETCI</name>
<feature type="signal peptide" evidence="3">
    <location>
        <begin position="1"/>
        <end position="19"/>
    </location>
</feature>
<dbReference type="InterPro" id="IPR031311">
    <property type="entry name" value="CHIT_BIND_RR_consensus"/>
</dbReference>
<keyword evidence="1 2" id="KW-0193">Cuticle</keyword>
<evidence type="ECO:0000313" key="4">
    <source>
        <dbReference type="EMBL" id="KAK3874680.1"/>
    </source>
</evidence>
<organism evidence="4 5">
    <name type="scientific">Petrolisthes cinctipes</name>
    <name type="common">Flat porcelain crab</name>
    <dbReference type="NCBI Taxonomy" id="88211"/>
    <lineage>
        <taxon>Eukaryota</taxon>
        <taxon>Metazoa</taxon>
        <taxon>Ecdysozoa</taxon>
        <taxon>Arthropoda</taxon>
        <taxon>Crustacea</taxon>
        <taxon>Multicrustacea</taxon>
        <taxon>Malacostraca</taxon>
        <taxon>Eumalacostraca</taxon>
        <taxon>Eucarida</taxon>
        <taxon>Decapoda</taxon>
        <taxon>Pleocyemata</taxon>
        <taxon>Anomura</taxon>
        <taxon>Galatheoidea</taxon>
        <taxon>Porcellanidae</taxon>
        <taxon>Petrolisthes</taxon>
    </lineage>
</organism>
<accession>A0AAE1FI76</accession>
<dbReference type="PANTHER" id="PTHR10380:SF173">
    <property type="entry name" value="CUTICULAR PROTEIN 47EF, ISOFORM C-RELATED"/>
    <property type="match status" value="1"/>
</dbReference>
<dbReference type="GO" id="GO:0008010">
    <property type="term" value="F:structural constituent of chitin-based larval cuticle"/>
    <property type="evidence" value="ECO:0007669"/>
    <property type="project" value="TreeGrafter"/>
</dbReference>
<dbReference type="GO" id="GO:0062129">
    <property type="term" value="C:chitin-based extracellular matrix"/>
    <property type="evidence" value="ECO:0007669"/>
    <property type="project" value="TreeGrafter"/>
</dbReference>
<dbReference type="PROSITE" id="PS00233">
    <property type="entry name" value="CHIT_BIND_RR_1"/>
    <property type="match status" value="1"/>
</dbReference>
<gene>
    <name evidence="4" type="ORF">Pcinc_020390</name>
</gene>
<protein>
    <submittedName>
        <fullName evidence="4">Uncharacterized protein</fullName>
    </submittedName>
</protein>
<dbReference type="Proteomes" id="UP001286313">
    <property type="component" value="Unassembled WGS sequence"/>
</dbReference>
<dbReference type="AlphaFoldDB" id="A0AAE1FI76"/>
<evidence type="ECO:0000256" key="3">
    <source>
        <dbReference type="SAM" id="SignalP"/>
    </source>
</evidence>
<keyword evidence="5" id="KW-1185">Reference proteome</keyword>
<dbReference type="PROSITE" id="PS51155">
    <property type="entry name" value="CHIT_BIND_RR_2"/>
    <property type="match status" value="1"/>
</dbReference>
<feature type="chain" id="PRO_5042253854" evidence="3">
    <location>
        <begin position="20"/>
        <end position="146"/>
    </location>
</feature>
<evidence type="ECO:0000256" key="2">
    <source>
        <dbReference type="PROSITE-ProRule" id="PRU00497"/>
    </source>
</evidence>